<comment type="catalytic activity">
    <reaction evidence="12">
        <text>FMN + ATP + H(+) = FAD + diphosphate</text>
        <dbReference type="Rhea" id="RHEA:17237"/>
        <dbReference type="ChEBI" id="CHEBI:15378"/>
        <dbReference type="ChEBI" id="CHEBI:30616"/>
        <dbReference type="ChEBI" id="CHEBI:33019"/>
        <dbReference type="ChEBI" id="CHEBI:57692"/>
        <dbReference type="ChEBI" id="CHEBI:58210"/>
        <dbReference type="EC" id="2.7.7.2"/>
    </reaction>
</comment>
<evidence type="ECO:0000313" key="16">
    <source>
        <dbReference type="Proteomes" id="UP000654913"/>
    </source>
</evidence>
<dbReference type="InterPro" id="IPR014729">
    <property type="entry name" value="Rossmann-like_a/b/a_fold"/>
</dbReference>
<protein>
    <recommendedName>
        <fullName evidence="2">FAD synthase</fullName>
        <ecNumber evidence="2">2.7.7.2</ecNumber>
    </recommendedName>
    <alternativeName>
        <fullName evidence="10">FAD pyrophosphorylase</fullName>
    </alternativeName>
    <alternativeName>
        <fullName evidence="11">FMN adenylyltransferase</fullName>
    </alternativeName>
</protein>
<evidence type="ECO:0000256" key="3">
    <source>
        <dbReference type="ARBA" id="ARBA00022630"/>
    </source>
</evidence>
<dbReference type="GO" id="GO:0005524">
    <property type="term" value="F:ATP binding"/>
    <property type="evidence" value="ECO:0007669"/>
    <property type="project" value="UniProtKB-KW"/>
</dbReference>
<dbReference type="SUPFAM" id="SSF52402">
    <property type="entry name" value="Adenine nucleotide alpha hydrolases-like"/>
    <property type="match status" value="1"/>
</dbReference>
<dbReference type="EMBL" id="AP024443">
    <property type="protein sequence ID" value="BCS18666.1"/>
    <property type="molecule type" value="Genomic_DNA"/>
</dbReference>
<evidence type="ECO:0000313" key="15">
    <source>
        <dbReference type="EMBL" id="BCS18666.1"/>
    </source>
</evidence>
<accession>A0A7R7XCD6</accession>
<evidence type="ECO:0000256" key="12">
    <source>
        <dbReference type="ARBA" id="ARBA00049494"/>
    </source>
</evidence>
<dbReference type="EC" id="2.7.7.2" evidence="2"/>
<dbReference type="FunFam" id="3.40.50.620:FF:000187">
    <property type="entry name" value="Probable FAD synthetase"/>
    <property type="match status" value="1"/>
</dbReference>
<dbReference type="GO" id="GO:0003919">
    <property type="term" value="F:FMN adenylyltransferase activity"/>
    <property type="evidence" value="ECO:0007669"/>
    <property type="project" value="UniProtKB-EC"/>
</dbReference>
<feature type="region of interest" description="Disordered" evidence="13">
    <location>
        <begin position="66"/>
        <end position="99"/>
    </location>
</feature>
<organism evidence="15 16">
    <name type="scientific">Aspergillus puulaauensis</name>
    <dbReference type="NCBI Taxonomy" id="1220207"/>
    <lineage>
        <taxon>Eukaryota</taxon>
        <taxon>Fungi</taxon>
        <taxon>Dikarya</taxon>
        <taxon>Ascomycota</taxon>
        <taxon>Pezizomycotina</taxon>
        <taxon>Eurotiomycetes</taxon>
        <taxon>Eurotiomycetidae</taxon>
        <taxon>Eurotiales</taxon>
        <taxon>Aspergillaceae</taxon>
        <taxon>Aspergillus</taxon>
    </lineage>
</organism>
<dbReference type="CDD" id="cd23948">
    <property type="entry name" value="FAD_synthase"/>
    <property type="match status" value="1"/>
</dbReference>
<dbReference type="Gene3D" id="3.40.50.620">
    <property type="entry name" value="HUPs"/>
    <property type="match status" value="1"/>
</dbReference>
<keyword evidence="7" id="KW-0547">Nucleotide-binding</keyword>
<evidence type="ECO:0000256" key="5">
    <source>
        <dbReference type="ARBA" id="ARBA00022679"/>
    </source>
</evidence>
<keyword evidence="8" id="KW-0274">FAD</keyword>
<evidence type="ECO:0000256" key="4">
    <source>
        <dbReference type="ARBA" id="ARBA00022643"/>
    </source>
</evidence>
<evidence type="ECO:0000256" key="7">
    <source>
        <dbReference type="ARBA" id="ARBA00022741"/>
    </source>
</evidence>
<evidence type="ECO:0000256" key="11">
    <source>
        <dbReference type="ARBA" id="ARBA00031871"/>
    </source>
</evidence>
<dbReference type="GeneID" id="64968671"/>
<gene>
    <name evidence="15" type="ORF">APUU_11494A</name>
</gene>
<evidence type="ECO:0000256" key="6">
    <source>
        <dbReference type="ARBA" id="ARBA00022695"/>
    </source>
</evidence>
<evidence type="ECO:0000259" key="14">
    <source>
        <dbReference type="Pfam" id="PF01507"/>
    </source>
</evidence>
<evidence type="ECO:0000256" key="13">
    <source>
        <dbReference type="SAM" id="MobiDB-lite"/>
    </source>
</evidence>
<dbReference type="PANTHER" id="PTHR23293:SF9">
    <property type="entry name" value="FAD SYNTHASE"/>
    <property type="match status" value="1"/>
</dbReference>
<keyword evidence="6" id="KW-0548">Nucleotidyltransferase</keyword>
<name>A0A7R7XCD6_9EURO</name>
<evidence type="ECO:0000256" key="1">
    <source>
        <dbReference type="ARBA" id="ARBA00004726"/>
    </source>
</evidence>
<feature type="compositionally biased region" description="Low complexity" evidence="13">
    <location>
        <begin position="82"/>
        <end position="93"/>
    </location>
</feature>
<dbReference type="InterPro" id="IPR002500">
    <property type="entry name" value="PAPS_reduct_dom"/>
</dbReference>
<keyword evidence="5" id="KW-0808">Transferase</keyword>
<dbReference type="OrthoDB" id="270728at2759"/>
<dbReference type="PANTHER" id="PTHR23293">
    <property type="entry name" value="FAD SYNTHETASE-RELATED FMN ADENYLYLTRANSFERASE"/>
    <property type="match status" value="1"/>
</dbReference>
<evidence type="ECO:0000256" key="9">
    <source>
        <dbReference type="ARBA" id="ARBA00022840"/>
    </source>
</evidence>
<keyword evidence="4" id="KW-0288">FMN</keyword>
<reference evidence="15" key="1">
    <citation type="submission" date="2021-01" db="EMBL/GenBank/DDBJ databases">
        <authorList>
            <consortium name="Aspergillus puulaauensis MK2 genome sequencing consortium"/>
            <person name="Kazuki M."/>
            <person name="Futagami T."/>
        </authorList>
    </citation>
    <scope>NUCLEOTIDE SEQUENCE</scope>
    <source>
        <strain evidence="15">MK2</strain>
    </source>
</reference>
<keyword evidence="16" id="KW-1185">Reference proteome</keyword>
<comment type="pathway">
    <text evidence="1">Cofactor biosynthesis; FAD biosynthesis; FAD from FMN: step 1/1.</text>
</comment>
<keyword evidence="9" id="KW-0067">ATP-binding</keyword>
<dbReference type="GO" id="GO:0006747">
    <property type="term" value="P:FAD biosynthetic process"/>
    <property type="evidence" value="ECO:0007669"/>
    <property type="project" value="TreeGrafter"/>
</dbReference>
<evidence type="ECO:0000256" key="2">
    <source>
        <dbReference type="ARBA" id="ARBA00012393"/>
    </source>
</evidence>
<dbReference type="AlphaFoldDB" id="A0A7R7XCD6"/>
<dbReference type="Proteomes" id="UP000654913">
    <property type="component" value="Chromosome 1"/>
</dbReference>
<sequence>MSNVGSGQKAEQQPRTAGRAGRRFRPEHSPQLPNSPSGLQLPLSSLFLSLNQHCVHVLNARSIDMTPPSAASVDPVPLQPRASTAADTMSSTAEPQPHSYLPQSIPSQHATSLTSVITSCHTRVQAFLAEFHEPNSLLARVQTRARTSLNIIDDSLQKYSLDEIALSYNGGKDCLVLLILFLAALNSKLPIDEIKRPLIPAMYVAEADPFTEMEDFVNWSKQIYHLDLARYTKNAQTTLRSGFEDYLDKNPSVKAIFVGMRRTDPHGTNLTNFDPTDSGWPDFMRIHPVVDWRYAEIWAFLRHLQLEYCSLYDKGYTSLGGLSNTHPNPSLWDPVKEEYRPAYELTDDDLERSGRH</sequence>
<feature type="region of interest" description="Disordered" evidence="13">
    <location>
        <begin position="1"/>
        <end position="37"/>
    </location>
</feature>
<evidence type="ECO:0000256" key="8">
    <source>
        <dbReference type="ARBA" id="ARBA00022827"/>
    </source>
</evidence>
<feature type="domain" description="Phosphoadenosine phosphosulphate reductase" evidence="14">
    <location>
        <begin position="164"/>
        <end position="327"/>
    </location>
</feature>
<dbReference type="Pfam" id="PF01507">
    <property type="entry name" value="PAPS_reduct"/>
    <property type="match status" value="1"/>
</dbReference>
<keyword evidence="3" id="KW-0285">Flavoprotein</keyword>
<feature type="compositionally biased region" description="Polar residues" evidence="13">
    <location>
        <begin position="1"/>
        <end position="15"/>
    </location>
</feature>
<evidence type="ECO:0000256" key="10">
    <source>
        <dbReference type="ARBA" id="ARBA00031145"/>
    </source>
</evidence>
<reference evidence="15" key="2">
    <citation type="submission" date="2021-02" db="EMBL/GenBank/DDBJ databases">
        <title>Aspergillus puulaauensis MK2 genome sequence.</title>
        <authorList>
            <person name="Futagami T."/>
            <person name="Mori K."/>
            <person name="Kadooka C."/>
            <person name="Tanaka T."/>
        </authorList>
    </citation>
    <scope>NUCLEOTIDE SEQUENCE</scope>
    <source>
        <strain evidence="15">MK2</strain>
    </source>
</reference>
<dbReference type="RefSeq" id="XP_041550860.1">
    <property type="nucleotide sequence ID" value="XM_041697590.1"/>
</dbReference>
<proteinExistence type="predicted"/>
<dbReference type="KEGG" id="apuu:APUU_11494A"/>